<keyword evidence="5" id="KW-0732">Signal</keyword>
<evidence type="ECO:0000313" key="11">
    <source>
        <dbReference type="Proteomes" id="UP000321735"/>
    </source>
</evidence>
<evidence type="ECO:0000256" key="3">
    <source>
        <dbReference type="ARBA" id="ARBA00022512"/>
    </source>
</evidence>
<keyword evidence="8" id="KW-0472">Membrane</keyword>
<keyword evidence="8" id="KW-0812">Transmembrane</keyword>
<feature type="domain" description="Gram-positive cocci surface proteins LPxTG" evidence="9">
    <location>
        <begin position="869"/>
        <end position="906"/>
    </location>
</feature>
<dbReference type="Pfam" id="PF08341">
    <property type="entry name" value="TED"/>
    <property type="match status" value="1"/>
</dbReference>
<dbReference type="InterPro" id="IPR041033">
    <property type="entry name" value="SpaA_PFL_dom_1"/>
</dbReference>
<evidence type="ECO:0000256" key="4">
    <source>
        <dbReference type="ARBA" id="ARBA00022525"/>
    </source>
</evidence>
<dbReference type="PANTHER" id="PTHR36108:SF13">
    <property type="entry name" value="COLOSSIN-B-RELATED"/>
    <property type="match status" value="1"/>
</dbReference>
<proteinExistence type="inferred from homology"/>
<dbReference type="NCBIfam" id="TIGR01167">
    <property type="entry name" value="LPXTG_anchor"/>
    <property type="match status" value="1"/>
</dbReference>
<protein>
    <submittedName>
        <fullName evidence="10">TQXA domain-containing protein</fullName>
    </submittedName>
</protein>
<feature type="transmembrane region" description="Helical" evidence="8">
    <location>
        <begin position="879"/>
        <end position="899"/>
    </location>
</feature>
<feature type="region of interest" description="Disordered" evidence="7">
    <location>
        <begin position="825"/>
        <end position="874"/>
    </location>
</feature>
<dbReference type="PANTHER" id="PTHR36108">
    <property type="entry name" value="COLOSSIN-B-RELATED"/>
    <property type="match status" value="1"/>
</dbReference>
<evidence type="ECO:0000259" key="9">
    <source>
        <dbReference type="PROSITE" id="PS50847"/>
    </source>
</evidence>
<dbReference type="Gene3D" id="1.10.150.480">
    <property type="match status" value="1"/>
</dbReference>
<keyword evidence="4" id="KW-0964">Secreted</keyword>
<dbReference type="NCBIfam" id="TIGR03934">
    <property type="entry name" value="TQXA_dom"/>
    <property type="match status" value="1"/>
</dbReference>
<dbReference type="InterPro" id="IPR013783">
    <property type="entry name" value="Ig-like_fold"/>
</dbReference>
<evidence type="ECO:0000313" key="10">
    <source>
        <dbReference type="EMBL" id="QDZ76575.1"/>
    </source>
</evidence>
<gene>
    <name evidence="10" type="ORF">D0437_27385</name>
</gene>
<evidence type="ECO:0000256" key="8">
    <source>
        <dbReference type="SAM" id="Phobius"/>
    </source>
</evidence>
<comment type="similarity">
    <text evidence="2">Belongs to the serine-aspartate repeat-containing protein (SDr) family.</text>
</comment>
<dbReference type="Pfam" id="PF17802">
    <property type="entry name" value="SpaA"/>
    <property type="match status" value="6"/>
</dbReference>
<dbReference type="InterPro" id="IPR023849">
    <property type="entry name" value="TQXA_dom"/>
</dbReference>
<keyword evidence="3" id="KW-0134">Cell wall</keyword>
<dbReference type="Gene3D" id="2.60.40.10">
    <property type="entry name" value="Immunoglobulins"/>
    <property type="match status" value="6"/>
</dbReference>
<accession>A0A9X7M0N8</accession>
<dbReference type="AlphaFoldDB" id="A0A9X7M0N8"/>
<dbReference type="SUPFAM" id="SSF49478">
    <property type="entry name" value="Cna protein B-type domain"/>
    <property type="match status" value="6"/>
</dbReference>
<reference evidence="10 11" key="1">
    <citation type="journal article" date="2019" name="Ecotoxicol. Environ. Saf.">
        <title>Microbial characterization of heavy metal resistant bacterial strains isolated from an electroplating wastewater treatment plant.</title>
        <authorList>
            <person name="Cai X."/>
            <person name="Zheng X."/>
            <person name="Zhang D."/>
            <person name="Iqbal W."/>
            <person name="Liu C."/>
            <person name="Yang B."/>
            <person name="Zhao X."/>
            <person name="Lu X."/>
            <person name="Mao Y."/>
        </authorList>
    </citation>
    <scope>NUCLEOTIDE SEQUENCE [LARGE SCALE GENOMIC DNA]</scope>
    <source>
        <strain evidence="10 11">Co1-1</strain>
    </source>
</reference>
<keyword evidence="6" id="KW-0572">Peptidoglycan-anchor</keyword>
<sequence length="906" mass="100659">MPKPFYRKSFAVFMSVCMLIMSFFLPIRPASAEVMNYQKYQMDWSYSNTLGKPIRTELIMTANNVIAYCMSLGLKSPSGHDLPENGKTDDVVYRVLLNGYPQKTPEQLGLSTWEESHYATQLAVWNAQGSLDVNELTHTNKNVERVAKAIIQAANASQETQEMYMNVVPVEKQKAELVGEYFQTNLYTVETNAKGSFHVQTNNAPNGVKIVNENGEAKDSFSVGEKFRLLIPKNNKTGGFSLKVISNLSKLQAVAFKGTDVIQDATVVLERSEEKVSADFMVNWESKGSLLVKKVGEQGEPLAGAVFDVFNDAGEKVTSITTGNDGIARLHDLPSGHTYKVKEVKAPEGYVLSGEEKAVEVQTASEATVSVTNKKIRGNLSVLKTDEEKKPLQGVEFTVFDGKKEVAKAVTDQAGKVSFENLPYSTSYFVQETKAPQGFVPDDTKYPFQITENGKTVSKHVINKLILGKISISKVDDGKKPMKDVTFIIYTAKGDKEVARIKTNKDGIATSDALKHGDYYFKEATPEGYVKNDKKYPFSIVENGKTLQFDVMNRLIKADVLIKKQDENGTPIEGVEFTLYDRNDKEIKKVLTGKDGTAHIENLEYGTYSFRESKTLPHLVLNDAKHIIKIQENGKKYEYLVTNKIAKANVRLVKVDQEDKNKKLAHAVYELQDGLGKLVGEYTTNENGEIVVENLPFGDGYKFIEKQAPAGYVLSTEEIPFSVKKDGETISLEATNKKIYGSLYITKVDVADGKLLPNAKFEIYQNEKVVVSGVTDSKGLAKFERLPAGKYTYREVEAPNGYKINETIFEFEIKTDGEILRHKVEDEKVPTPEQPVKPQPSTPEKPTPVKAQQVTPEQSKAPQKVEGELPETGGKDTSYLQWIGLGLVAASLLGAVYALKTRKNTK</sequence>
<dbReference type="RefSeq" id="WP_097858592.1">
    <property type="nucleotide sequence ID" value="NZ_CP031778.1"/>
</dbReference>
<feature type="compositionally biased region" description="Polar residues" evidence="7">
    <location>
        <begin position="850"/>
        <end position="861"/>
    </location>
</feature>
<evidence type="ECO:0000256" key="7">
    <source>
        <dbReference type="SAM" id="MobiDB-lite"/>
    </source>
</evidence>
<evidence type="ECO:0000256" key="2">
    <source>
        <dbReference type="ARBA" id="ARBA00007257"/>
    </source>
</evidence>
<dbReference type="PROSITE" id="PS50847">
    <property type="entry name" value="GRAM_POS_ANCHORING"/>
    <property type="match status" value="1"/>
</dbReference>
<dbReference type="InterPro" id="IPR013552">
    <property type="entry name" value="Thioester_dom"/>
</dbReference>
<organism evidence="10 11">
    <name type="scientific">Bacillus cereus</name>
    <dbReference type="NCBI Taxonomy" id="1396"/>
    <lineage>
        <taxon>Bacteria</taxon>
        <taxon>Bacillati</taxon>
        <taxon>Bacillota</taxon>
        <taxon>Bacilli</taxon>
        <taxon>Bacillales</taxon>
        <taxon>Bacillaceae</taxon>
        <taxon>Bacillus</taxon>
        <taxon>Bacillus cereus group</taxon>
    </lineage>
</organism>
<evidence type="ECO:0000256" key="6">
    <source>
        <dbReference type="ARBA" id="ARBA00023088"/>
    </source>
</evidence>
<keyword evidence="8" id="KW-1133">Transmembrane helix</keyword>
<dbReference type="InterPro" id="IPR019931">
    <property type="entry name" value="LPXTG_anchor"/>
</dbReference>
<dbReference type="EMBL" id="CP031778">
    <property type="protein sequence ID" value="QDZ76575.1"/>
    <property type="molecule type" value="Genomic_DNA"/>
</dbReference>
<comment type="subcellular location">
    <subcellularLocation>
        <location evidence="1">Secreted</location>
        <location evidence="1">Cell wall</location>
        <topology evidence="1">Peptidoglycan-anchor</topology>
    </subcellularLocation>
</comment>
<feature type="compositionally biased region" description="Pro residues" evidence="7">
    <location>
        <begin position="832"/>
        <end position="846"/>
    </location>
</feature>
<dbReference type="Proteomes" id="UP000321735">
    <property type="component" value="Chromosome"/>
</dbReference>
<evidence type="ECO:0000256" key="5">
    <source>
        <dbReference type="ARBA" id="ARBA00022729"/>
    </source>
</evidence>
<evidence type="ECO:0000256" key="1">
    <source>
        <dbReference type="ARBA" id="ARBA00004168"/>
    </source>
</evidence>
<name>A0A9X7M0N8_BACCE</name>